<evidence type="ECO:0000313" key="3">
    <source>
        <dbReference type="EMBL" id="KAG7455502.1"/>
    </source>
</evidence>
<sequence length="113" mass="12454">MVTELGKDINTSTSLTPNRNRRMKILVLSLALLLVLACGDALKCNYCVSKKPGGTCTTSVETCENGKDACARANFLNPPYSSFRRCIKMTDCLMLKTNSYIDIRCCDTDLCNV</sequence>
<dbReference type="InterPro" id="IPR045860">
    <property type="entry name" value="Snake_toxin-like_sf"/>
</dbReference>
<dbReference type="Pfam" id="PF00021">
    <property type="entry name" value="UPAR_LY6"/>
    <property type="match status" value="1"/>
</dbReference>
<evidence type="ECO:0000259" key="2">
    <source>
        <dbReference type="Pfam" id="PF00021"/>
    </source>
</evidence>
<reference evidence="3" key="1">
    <citation type="submission" date="2021-01" db="EMBL/GenBank/DDBJ databases">
        <authorList>
            <person name="Zahm M."/>
            <person name="Roques C."/>
            <person name="Cabau C."/>
            <person name="Klopp C."/>
            <person name="Donnadieu C."/>
            <person name="Jouanno E."/>
            <person name="Lampietro C."/>
            <person name="Louis A."/>
            <person name="Herpin A."/>
            <person name="Echchiki A."/>
            <person name="Berthelot C."/>
            <person name="Parey E."/>
            <person name="Roest-Crollius H."/>
            <person name="Braasch I."/>
            <person name="Postlethwait J."/>
            <person name="Bobe J."/>
            <person name="Montfort J."/>
            <person name="Bouchez O."/>
            <person name="Begum T."/>
            <person name="Mejri S."/>
            <person name="Adams A."/>
            <person name="Chen W.-J."/>
            <person name="Guiguen Y."/>
        </authorList>
    </citation>
    <scope>NUCLEOTIDE SEQUENCE</scope>
    <source>
        <strain evidence="3">YG-15Mar2019-1</strain>
        <tissue evidence="3">Brain</tissue>
    </source>
</reference>
<dbReference type="CDD" id="cd23611">
    <property type="entry name" value="TFP_LU_ECD_THFP5"/>
    <property type="match status" value="1"/>
</dbReference>
<feature type="chain" id="PRO_5038942065" description="UPAR/Ly6 domain-containing protein" evidence="1">
    <location>
        <begin position="42"/>
        <end position="113"/>
    </location>
</feature>
<feature type="domain" description="UPAR/Ly6" evidence="2">
    <location>
        <begin position="41"/>
        <end position="112"/>
    </location>
</feature>
<evidence type="ECO:0000313" key="4">
    <source>
        <dbReference type="Proteomes" id="UP001046870"/>
    </source>
</evidence>
<comment type="caution">
    <text evidence="3">The sequence shown here is derived from an EMBL/GenBank/DDBJ whole genome shotgun (WGS) entry which is preliminary data.</text>
</comment>
<keyword evidence="1" id="KW-0732">Signal</keyword>
<keyword evidence="4" id="KW-1185">Reference proteome</keyword>
<dbReference type="AlphaFoldDB" id="A0A9D3PCQ6"/>
<gene>
    <name evidence="3" type="ORF">MATL_G00257370</name>
</gene>
<dbReference type="SUPFAM" id="SSF57302">
    <property type="entry name" value="Snake toxin-like"/>
    <property type="match status" value="1"/>
</dbReference>
<organism evidence="3 4">
    <name type="scientific">Megalops atlanticus</name>
    <name type="common">Tarpon</name>
    <name type="synonym">Clupea gigantea</name>
    <dbReference type="NCBI Taxonomy" id="7932"/>
    <lineage>
        <taxon>Eukaryota</taxon>
        <taxon>Metazoa</taxon>
        <taxon>Chordata</taxon>
        <taxon>Craniata</taxon>
        <taxon>Vertebrata</taxon>
        <taxon>Euteleostomi</taxon>
        <taxon>Actinopterygii</taxon>
        <taxon>Neopterygii</taxon>
        <taxon>Teleostei</taxon>
        <taxon>Elopiformes</taxon>
        <taxon>Megalopidae</taxon>
        <taxon>Megalops</taxon>
    </lineage>
</organism>
<dbReference type="InterPro" id="IPR016054">
    <property type="entry name" value="LY6_UPA_recep-like"/>
</dbReference>
<dbReference type="EMBL" id="JAFDVH010000024">
    <property type="protein sequence ID" value="KAG7455502.1"/>
    <property type="molecule type" value="Genomic_DNA"/>
</dbReference>
<feature type="signal peptide" evidence="1">
    <location>
        <begin position="1"/>
        <end position="41"/>
    </location>
</feature>
<evidence type="ECO:0000256" key="1">
    <source>
        <dbReference type="SAM" id="SignalP"/>
    </source>
</evidence>
<dbReference type="OrthoDB" id="8846122at2759"/>
<protein>
    <recommendedName>
        <fullName evidence="2">UPAR/Ly6 domain-containing protein</fullName>
    </recommendedName>
</protein>
<proteinExistence type="predicted"/>
<dbReference type="Gene3D" id="2.10.60.10">
    <property type="entry name" value="CD59"/>
    <property type="match status" value="1"/>
</dbReference>
<dbReference type="Proteomes" id="UP001046870">
    <property type="component" value="Chromosome 24"/>
</dbReference>
<accession>A0A9D3PCQ6</accession>
<name>A0A9D3PCQ6_MEGAT</name>